<dbReference type="Proteomes" id="UP000799753">
    <property type="component" value="Unassembled WGS sequence"/>
</dbReference>
<dbReference type="OrthoDB" id="10651688at2759"/>
<accession>A0A6A6RPA9</accession>
<feature type="region of interest" description="Disordered" evidence="1">
    <location>
        <begin position="234"/>
        <end position="271"/>
    </location>
</feature>
<dbReference type="AlphaFoldDB" id="A0A6A6RPA9"/>
<feature type="region of interest" description="Disordered" evidence="1">
    <location>
        <begin position="184"/>
        <end position="217"/>
    </location>
</feature>
<evidence type="ECO:0000313" key="3">
    <source>
        <dbReference type="Proteomes" id="UP000799753"/>
    </source>
</evidence>
<proteinExistence type="predicted"/>
<protein>
    <submittedName>
        <fullName evidence="2">Uncharacterized protein</fullName>
    </submittedName>
</protein>
<name>A0A6A6RPA9_9PLEO</name>
<evidence type="ECO:0000256" key="1">
    <source>
        <dbReference type="SAM" id="MobiDB-lite"/>
    </source>
</evidence>
<sequence>MEPWQRNPSVLSVESQSMQIVYGFRPPNSTSIYGQEDPRNHPAHPAQDPENRKTAIPGHRETRQDSTQSDAAFPFGMAKSPPKTGAYRAELRLHADDPIPQDTRAQEMFKKMTPQDKSTWFLTPPIAEPPEGHWYHPQNNRAHAWWRNPEHQRWRLWKWKGPPEFVEGKKHDRRYAMKIFDDAPHYPARPYRPPGNHSDGSDEDASRDIMPTRGPREVSYRVVANNDVIESGSEVDSVVSSASESDVHSEAASDSESDFDSDSDSVQTMEEAPKSKFAAIAELTQHLRDGAYGLVTKAVEISEVVRVWSKTIVPYLRTKSSFFATARDYIVNQVKVSIIEPVVDWRNQREARRGPFGCPDGDLARLIHQEDSFGHNVNDGRMYQFHAGQYQTIEPYTGPHVGESLLPTAIEESSLRRKLFQWPDGSWSYNHPTGSAV</sequence>
<organism evidence="2 3">
    <name type="scientific">Massarina eburnea CBS 473.64</name>
    <dbReference type="NCBI Taxonomy" id="1395130"/>
    <lineage>
        <taxon>Eukaryota</taxon>
        <taxon>Fungi</taxon>
        <taxon>Dikarya</taxon>
        <taxon>Ascomycota</taxon>
        <taxon>Pezizomycotina</taxon>
        <taxon>Dothideomycetes</taxon>
        <taxon>Pleosporomycetidae</taxon>
        <taxon>Pleosporales</taxon>
        <taxon>Massarineae</taxon>
        <taxon>Massarinaceae</taxon>
        <taxon>Massarina</taxon>
    </lineage>
</organism>
<reference evidence="2" key="1">
    <citation type="journal article" date="2020" name="Stud. Mycol.">
        <title>101 Dothideomycetes genomes: a test case for predicting lifestyles and emergence of pathogens.</title>
        <authorList>
            <person name="Haridas S."/>
            <person name="Albert R."/>
            <person name="Binder M."/>
            <person name="Bloem J."/>
            <person name="Labutti K."/>
            <person name="Salamov A."/>
            <person name="Andreopoulos B."/>
            <person name="Baker S."/>
            <person name="Barry K."/>
            <person name="Bills G."/>
            <person name="Bluhm B."/>
            <person name="Cannon C."/>
            <person name="Castanera R."/>
            <person name="Culley D."/>
            <person name="Daum C."/>
            <person name="Ezra D."/>
            <person name="Gonzalez J."/>
            <person name="Henrissat B."/>
            <person name="Kuo A."/>
            <person name="Liang C."/>
            <person name="Lipzen A."/>
            <person name="Lutzoni F."/>
            <person name="Magnuson J."/>
            <person name="Mondo S."/>
            <person name="Nolan M."/>
            <person name="Ohm R."/>
            <person name="Pangilinan J."/>
            <person name="Park H.-J."/>
            <person name="Ramirez L."/>
            <person name="Alfaro M."/>
            <person name="Sun H."/>
            <person name="Tritt A."/>
            <person name="Yoshinaga Y."/>
            <person name="Zwiers L.-H."/>
            <person name="Turgeon B."/>
            <person name="Goodwin S."/>
            <person name="Spatafora J."/>
            <person name="Crous P."/>
            <person name="Grigoriev I."/>
        </authorList>
    </citation>
    <scope>NUCLEOTIDE SEQUENCE</scope>
    <source>
        <strain evidence="2">CBS 473.64</strain>
    </source>
</reference>
<feature type="compositionally biased region" description="Low complexity" evidence="1">
    <location>
        <begin position="234"/>
        <end position="244"/>
    </location>
</feature>
<feature type="compositionally biased region" description="Acidic residues" evidence="1">
    <location>
        <begin position="253"/>
        <end position="263"/>
    </location>
</feature>
<gene>
    <name evidence="2" type="ORF">P280DRAFT_521588</name>
</gene>
<evidence type="ECO:0000313" key="2">
    <source>
        <dbReference type="EMBL" id="KAF2637072.1"/>
    </source>
</evidence>
<feature type="region of interest" description="Disordered" evidence="1">
    <location>
        <begin position="22"/>
        <end position="81"/>
    </location>
</feature>
<feature type="compositionally biased region" description="Basic and acidic residues" evidence="1">
    <location>
        <begin position="47"/>
        <end position="64"/>
    </location>
</feature>
<keyword evidence="3" id="KW-1185">Reference proteome</keyword>
<dbReference type="EMBL" id="MU006795">
    <property type="protein sequence ID" value="KAF2637072.1"/>
    <property type="molecule type" value="Genomic_DNA"/>
</dbReference>